<evidence type="ECO:0000256" key="5">
    <source>
        <dbReference type="ARBA" id="ARBA00022984"/>
    </source>
</evidence>
<dbReference type="GO" id="GO:0071555">
    <property type="term" value="P:cell wall organization"/>
    <property type="evidence" value="ECO:0007669"/>
    <property type="project" value="UniProtKB-UniRule"/>
</dbReference>
<dbReference type="EMBL" id="CP019948">
    <property type="protein sequence ID" value="ARN82201.1"/>
    <property type="molecule type" value="Genomic_DNA"/>
</dbReference>
<dbReference type="RefSeq" id="WP_085772323.1">
    <property type="nucleotide sequence ID" value="NZ_AP027149.1"/>
</dbReference>
<comment type="pathway">
    <text evidence="1 7">Cell wall biogenesis; peptidoglycan biosynthesis.</text>
</comment>
<feature type="active site" description="Nucleophile" evidence="7">
    <location>
        <position position="160"/>
    </location>
</feature>
<dbReference type="GO" id="GO:0009252">
    <property type="term" value="P:peptidoglycan biosynthetic process"/>
    <property type="evidence" value="ECO:0007669"/>
    <property type="project" value="UniProtKB-UniPathway"/>
</dbReference>
<dbReference type="PANTHER" id="PTHR38589:SF1">
    <property type="entry name" value="BLR0621 PROTEIN"/>
    <property type="match status" value="1"/>
</dbReference>
<dbReference type="Pfam" id="PF03734">
    <property type="entry name" value="YkuD"/>
    <property type="match status" value="1"/>
</dbReference>
<keyword evidence="10" id="KW-1185">Reference proteome</keyword>
<dbReference type="UniPathway" id="UPA00219"/>
<dbReference type="SUPFAM" id="SSF141523">
    <property type="entry name" value="L,D-transpeptidase catalytic domain-like"/>
    <property type="match status" value="1"/>
</dbReference>
<dbReference type="GO" id="GO:0008360">
    <property type="term" value="P:regulation of cell shape"/>
    <property type="evidence" value="ECO:0007669"/>
    <property type="project" value="UniProtKB-UniRule"/>
</dbReference>
<dbReference type="AlphaFoldDB" id="A0A1W6MX83"/>
<feature type="active site" description="Proton donor/acceptor" evidence="7">
    <location>
        <position position="148"/>
    </location>
</feature>
<gene>
    <name evidence="9" type="ORF">B1812_15140</name>
</gene>
<evidence type="ECO:0000256" key="4">
    <source>
        <dbReference type="ARBA" id="ARBA00022960"/>
    </source>
</evidence>
<evidence type="ECO:0000256" key="6">
    <source>
        <dbReference type="ARBA" id="ARBA00023316"/>
    </source>
</evidence>
<dbReference type="PROSITE" id="PS52029">
    <property type="entry name" value="LD_TPASE"/>
    <property type="match status" value="1"/>
</dbReference>
<keyword evidence="4 7" id="KW-0133">Cell shape</keyword>
<dbReference type="STRING" id="655015.B1812_15140"/>
<evidence type="ECO:0000313" key="10">
    <source>
        <dbReference type="Proteomes" id="UP000193978"/>
    </source>
</evidence>
<feature type="domain" description="L,D-TPase catalytic" evidence="8">
    <location>
        <begin position="11"/>
        <end position="184"/>
    </location>
</feature>
<dbReference type="GO" id="GO:0016740">
    <property type="term" value="F:transferase activity"/>
    <property type="evidence" value="ECO:0007669"/>
    <property type="project" value="UniProtKB-KW"/>
</dbReference>
<evidence type="ECO:0000256" key="7">
    <source>
        <dbReference type="PROSITE-ProRule" id="PRU01373"/>
    </source>
</evidence>
<name>A0A1W6MX83_9HYPH</name>
<sequence length="184" mass="20481">MQKKPRVSPRTGLRRVIVARKLGGAPHEGLLIAGGATFRCALGRAGLVRTKREGDGGTPFGAWRLLCFLHRPLGLRRDGLRVPAREIRRLDLWCDDPESFLYNRPLRAPSRFRCETLWRGDALYNVVGVLDYNLRPATRGRGSAIFFHMATQDLAPTEGCVALRARDMARLAPRLARGAKLVIG</sequence>
<keyword evidence="3" id="KW-0808">Transferase</keyword>
<evidence type="ECO:0000259" key="8">
    <source>
        <dbReference type="PROSITE" id="PS52029"/>
    </source>
</evidence>
<evidence type="ECO:0000256" key="3">
    <source>
        <dbReference type="ARBA" id="ARBA00022679"/>
    </source>
</evidence>
<dbReference type="InterPro" id="IPR038063">
    <property type="entry name" value="Transpep_catalytic_dom"/>
</dbReference>
<reference evidence="9 10" key="1">
    <citation type="submission" date="2017-02" db="EMBL/GenBank/DDBJ databases">
        <authorList>
            <person name="Peterson S.W."/>
        </authorList>
    </citation>
    <scope>NUCLEOTIDE SEQUENCE [LARGE SCALE GENOMIC DNA]</scope>
    <source>
        <strain evidence="9 10">S285</strain>
    </source>
</reference>
<organism evidence="9 10">
    <name type="scientific">Methylocystis bryophila</name>
    <dbReference type="NCBI Taxonomy" id="655015"/>
    <lineage>
        <taxon>Bacteria</taxon>
        <taxon>Pseudomonadati</taxon>
        <taxon>Pseudomonadota</taxon>
        <taxon>Alphaproteobacteria</taxon>
        <taxon>Hyphomicrobiales</taxon>
        <taxon>Methylocystaceae</taxon>
        <taxon>Methylocystis</taxon>
    </lineage>
</organism>
<keyword evidence="5 7" id="KW-0573">Peptidoglycan synthesis</keyword>
<accession>A0A1W6MX83</accession>
<evidence type="ECO:0000313" key="9">
    <source>
        <dbReference type="EMBL" id="ARN82201.1"/>
    </source>
</evidence>
<evidence type="ECO:0000256" key="2">
    <source>
        <dbReference type="ARBA" id="ARBA00005992"/>
    </source>
</evidence>
<dbReference type="InterPro" id="IPR005490">
    <property type="entry name" value="LD_TPept_cat_dom"/>
</dbReference>
<proteinExistence type="inferred from homology"/>
<dbReference type="OrthoDB" id="9804204at2"/>
<protein>
    <submittedName>
        <fullName evidence="9">L,D-transpeptidase catalytic domain protein</fullName>
    </submittedName>
</protein>
<dbReference type="Proteomes" id="UP000193978">
    <property type="component" value="Chromosome"/>
</dbReference>
<dbReference type="PANTHER" id="PTHR38589">
    <property type="entry name" value="BLR0621 PROTEIN"/>
    <property type="match status" value="1"/>
</dbReference>
<comment type="similarity">
    <text evidence="2">Belongs to the YkuD family.</text>
</comment>
<keyword evidence="6 7" id="KW-0961">Cell wall biogenesis/degradation</keyword>
<dbReference type="GO" id="GO:0004180">
    <property type="term" value="F:carboxypeptidase activity"/>
    <property type="evidence" value="ECO:0007669"/>
    <property type="project" value="UniProtKB-ARBA"/>
</dbReference>
<evidence type="ECO:0000256" key="1">
    <source>
        <dbReference type="ARBA" id="ARBA00004752"/>
    </source>
</evidence>
<dbReference type="KEGG" id="mbry:B1812_15140"/>